<dbReference type="AlphaFoldDB" id="A0A2I4D7S6"/>
<evidence type="ECO:0000256" key="1">
    <source>
        <dbReference type="SAM" id="MobiDB-lite"/>
    </source>
</evidence>
<feature type="compositionally biased region" description="Basic residues" evidence="1">
    <location>
        <begin position="112"/>
        <end position="134"/>
    </location>
</feature>
<feature type="region of interest" description="Disordered" evidence="1">
    <location>
        <begin position="1"/>
        <end position="23"/>
    </location>
</feature>
<dbReference type="InterPro" id="IPR036388">
    <property type="entry name" value="WH-like_DNA-bd_sf"/>
</dbReference>
<dbReference type="GO" id="GO:0000786">
    <property type="term" value="C:nucleosome"/>
    <property type="evidence" value="ECO:0007669"/>
    <property type="project" value="InterPro"/>
</dbReference>
<feature type="domain" description="H15" evidence="2">
    <location>
        <begin position="22"/>
        <end position="88"/>
    </location>
</feature>
<name>A0A2I4D7S6_AUSLI</name>
<feature type="compositionally biased region" description="Basic residues" evidence="1">
    <location>
        <begin position="11"/>
        <end position="21"/>
    </location>
</feature>
<dbReference type="STRING" id="52670.A0A2I4D7S6"/>
<dbReference type="InterPro" id="IPR005818">
    <property type="entry name" value="Histone_H1/H5_H15"/>
</dbReference>
<evidence type="ECO:0000259" key="2">
    <source>
        <dbReference type="PROSITE" id="PS51504"/>
    </source>
</evidence>
<accession>A0A2I4D7S6</accession>
<organism evidence="3 4">
    <name type="scientific">Austrofundulus limnaeus</name>
    <name type="common">Annual killifish</name>
    <dbReference type="NCBI Taxonomy" id="52670"/>
    <lineage>
        <taxon>Eukaryota</taxon>
        <taxon>Metazoa</taxon>
        <taxon>Chordata</taxon>
        <taxon>Craniata</taxon>
        <taxon>Vertebrata</taxon>
        <taxon>Euteleostomi</taxon>
        <taxon>Actinopterygii</taxon>
        <taxon>Neopterygii</taxon>
        <taxon>Teleostei</taxon>
        <taxon>Neoteleostei</taxon>
        <taxon>Acanthomorphata</taxon>
        <taxon>Ovalentaria</taxon>
        <taxon>Atherinomorphae</taxon>
        <taxon>Cyprinodontiformes</taxon>
        <taxon>Rivulidae</taxon>
        <taxon>Austrofundulus</taxon>
    </lineage>
</organism>
<evidence type="ECO:0000313" key="3">
    <source>
        <dbReference type="Proteomes" id="UP000192220"/>
    </source>
</evidence>
<dbReference type="KEGG" id="alim:106535764"/>
<keyword evidence="3" id="KW-1185">Reference proteome</keyword>
<reference evidence="4" key="1">
    <citation type="submission" date="2025-08" db="UniProtKB">
        <authorList>
            <consortium name="RefSeq"/>
        </authorList>
    </citation>
    <scope>IDENTIFICATION</scope>
    <source>
        <strain evidence="4">Quisiro</strain>
        <tissue evidence="4">Liver</tissue>
    </source>
</reference>
<evidence type="ECO:0000313" key="4">
    <source>
        <dbReference type="RefSeq" id="XP_013888293.1"/>
    </source>
</evidence>
<sequence length="134" mass="13905">MAEVAPAPAKVAKKKSMKPKKAGPSVSELIVKVVATSKEHSGVSTAALKKTLAAGGYDVDKNKSHVKTTIKSLVTNGIGTFGSFKMNKQADSKAKKPAMAKKPKKAAAAAKKTAKSPKKLVKKAPAKKAAPKKK</sequence>
<dbReference type="PROSITE" id="PS51504">
    <property type="entry name" value="H15"/>
    <property type="match status" value="1"/>
</dbReference>
<feature type="compositionally biased region" description="Basic residues" evidence="1">
    <location>
        <begin position="95"/>
        <end position="105"/>
    </location>
</feature>
<dbReference type="SMART" id="SM00526">
    <property type="entry name" value="H15"/>
    <property type="match status" value="1"/>
</dbReference>
<dbReference type="GO" id="GO:0006334">
    <property type="term" value="P:nucleosome assembly"/>
    <property type="evidence" value="ECO:0007669"/>
    <property type="project" value="InterPro"/>
</dbReference>
<gene>
    <name evidence="4" type="primary">LOC106535764</name>
</gene>
<dbReference type="SUPFAM" id="SSF46785">
    <property type="entry name" value="Winged helix' DNA-binding domain"/>
    <property type="match status" value="1"/>
</dbReference>
<dbReference type="Pfam" id="PF00538">
    <property type="entry name" value="Linker_histone"/>
    <property type="match status" value="1"/>
</dbReference>
<proteinExistence type="predicted"/>
<feature type="compositionally biased region" description="Low complexity" evidence="1">
    <location>
        <begin position="1"/>
        <end position="10"/>
    </location>
</feature>
<dbReference type="GO" id="GO:0003677">
    <property type="term" value="F:DNA binding"/>
    <property type="evidence" value="ECO:0007669"/>
    <property type="project" value="InterPro"/>
</dbReference>
<dbReference type="Proteomes" id="UP000192220">
    <property type="component" value="Unplaced"/>
</dbReference>
<dbReference type="GeneID" id="106535764"/>
<dbReference type="RefSeq" id="XP_013888293.1">
    <property type="nucleotide sequence ID" value="XM_014032839.1"/>
</dbReference>
<feature type="region of interest" description="Disordered" evidence="1">
    <location>
        <begin position="89"/>
        <end position="134"/>
    </location>
</feature>
<dbReference type="Gene3D" id="1.10.10.10">
    <property type="entry name" value="Winged helix-like DNA-binding domain superfamily/Winged helix DNA-binding domain"/>
    <property type="match status" value="1"/>
</dbReference>
<dbReference type="OrthoDB" id="8447633at2759"/>
<protein>
    <submittedName>
        <fullName evidence="4">Histone H1-like</fullName>
    </submittedName>
</protein>
<dbReference type="InParanoid" id="A0A2I4D7S6"/>
<dbReference type="InterPro" id="IPR036390">
    <property type="entry name" value="WH_DNA-bd_sf"/>
</dbReference>